<keyword evidence="3" id="KW-1185">Reference proteome</keyword>
<reference evidence="2 3" key="3">
    <citation type="journal article" date="2010" name="Sequencing">
        <title>Complete Genome Sequence of Rothia mucilaginosa DY-18: A Clinical Isolate with Dense Meshwork-Like Structures from a Persistent Apical Periodontitis Lesion.</title>
        <authorList>
            <person name="Yamane K."/>
            <person name="Nambu T."/>
            <person name="Yamanaka T."/>
            <person name="Mashimo C."/>
            <person name="Sugimori C."/>
            <person name="Leung K.-P."/>
            <person name="Fukushima H."/>
        </authorList>
    </citation>
    <scope>NUCLEOTIDE SEQUENCE [LARGE SCALE GENOMIC DNA]</scope>
    <source>
        <strain evidence="2 3">DY-18</strain>
    </source>
</reference>
<dbReference type="AlphaFoldDB" id="D2NTY1"/>
<reference evidence="3" key="1">
    <citation type="submission" date="2009-07" db="EMBL/GenBank/DDBJ databases">
        <title>Complete genome sequence of Rothia mucilaginosa DJ.</title>
        <authorList>
            <person name="Yamane K."/>
            <person name="Nambu T."/>
            <person name="Mashimo C."/>
            <person name="Sugimori C."/>
            <person name="Yamanaka T."/>
            <person name="Leung K."/>
            <person name="Fukushima H."/>
        </authorList>
    </citation>
    <scope>NUCLEOTIDE SEQUENCE [LARGE SCALE GENOMIC DNA]</scope>
    <source>
        <strain evidence="3">DY-18</strain>
    </source>
</reference>
<dbReference type="STRING" id="680646.RMDY18_12750"/>
<name>D2NTY1_ROTMD</name>
<dbReference type="HOGENOM" id="CLU_1795043_0_0_11"/>
<evidence type="ECO:0000313" key="2">
    <source>
        <dbReference type="EMBL" id="BAI65107.1"/>
    </source>
</evidence>
<evidence type="ECO:0000256" key="1">
    <source>
        <dbReference type="SAM" id="MobiDB-lite"/>
    </source>
</evidence>
<dbReference type="KEGG" id="rmu:RMDY18_12750"/>
<dbReference type="EMBL" id="AP011540">
    <property type="protein sequence ID" value="BAI65107.1"/>
    <property type="molecule type" value="Genomic_DNA"/>
</dbReference>
<organism evidence="2 3">
    <name type="scientific">Rothia mucilaginosa (strain DY-18)</name>
    <name type="common">Stomatococcus mucilaginosus</name>
    <dbReference type="NCBI Taxonomy" id="680646"/>
    <lineage>
        <taxon>Bacteria</taxon>
        <taxon>Bacillati</taxon>
        <taxon>Actinomycetota</taxon>
        <taxon>Actinomycetes</taxon>
        <taxon>Micrococcales</taxon>
        <taxon>Micrococcaceae</taxon>
        <taxon>Rothia</taxon>
    </lineage>
</organism>
<dbReference type="eggNOG" id="ENOG5032ZDZ">
    <property type="taxonomic scope" value="Bacteria"/>
</dbReference>
<reference evidence="2 3" key="2">
    <citation type="journal article" date="2010" name="J Osaka Dent Univ">
        <title>Isolation and identification of Rothia mucilaginosa from persistent apical periodontitis lesions.</title>
        <authorList>
            <person name="Yamane K."/>
            <person name="Yoshida M."/>
            <person name="Fujihira T."/>
            <person name="Baba T."/>
            <person name="Tsuji N."/>
            <person name="Hayashi H."/>
            <person name="Sugimori C."/>
            <person name="Yamanaka T."/>
            <person name="Mashimo C."/>
            <person name="Nambu T."/>
            <person name="Kawai H."/>
            <person name="Fukushima H."/>
        </authorList>
    </citation>
    <scope>NUCLEOTIDE SEQUENCE [LARGE SCALE GENOMIC DNA]</scope>
    <source>
        <strain evidence="2 3">DY-18</strain>
    </source>
</reference>
<protein>
    <submittedName>
        <fullName evidence="2">Mn-dependent transcriptional regulator</fullName>
    </submittedName>
</protein>
<evidence type="ECO:0000313" key="3">
    <source>
        <dbReference type="Proteomes" id="UP000001883"/>
    </source>
</evidence>
<accession>D2NTY1</accession>
<feature type="region of interest" description="Disordered" evidence="1">
    <location>
        <begin position="25"/>
        <end position="64"/>
    </location>
</feature>
<dbReference type="InterPro" id="IPR021400">
    <property type="entry name" value="DUF3039"/>
</dbReference>
<gene>
    <name evidence="2" type="ordered locus">RMDY18_12750</name>
</gene>
<dbReference type="Proteomes" id="UP000001883">
    <property type="component" value="Chromosome"/>
</dbReference>
<feature type="compositionally biased region" description="Polar residues" evidence="1">
    <location>
        <begin position="38"/>
        <end position="48"/>
    </location>
</feature>
<dbReference type="Pfam" id="PF11238">
    <property type="entry name" value="DUF3039"/>
    <property type="match status" value="1"/>
</dbReference>
<proteinExistence type="predicted"/>
<sequence length="144" mass="15553">MACLHIDRPGAQHLPTATKIEKAPITQPCSGAPHPMYPTSSSRRNMSSIEGIEDPFGPGTAGGTALLEREETQLSEPGDHERFSHYVRKEKILESALTGEPVRALCGKMWVPGRDPQKFPVCPQCKEIYEGLAPGNDGDNGSGE</sequence>